<dbReference type="eggNOG" id="ENOG502QQQV">
    <property type="taxonomic scope" value="Eukaryota"/>
</dbReference>
<dbReference type="FunFam" id="1.10.510.10:FF:000464">
    <property type="entry name" value="Protein O-mannose kinase"/>
    <property type="match status" value="1"/>
</dbReference>
<proteinExistence type="predicted"/>
<keyword evidence="10" id="KW-0735">Signal-anchor</keyword>
<dbReference type="PANTHER" id="PTHR22618">
    <property type="entry name" value="PROTEIN O-MANNOSE KINASE"/>
    <property type="match status" value="1"/>
</dbReference>
<keyword evidence="17" id="KW-0732">Signal</keyword>
<evidence type="ECO:0000256" key="8">
    <source>
        <dbReference type="ARBA" id="ARBA00022824"/>
    </source>
</evidence>
<keyword evidence="9" id="KW-0067">ATP-binding</keyword>
<dbReference type="GO" id="GO:0006493">
    <property type="term" value="P:protein O-linked glycosylation"/>
    <property type="evidence" value="ECO:0007669"/>
    <property type="project" value="InterPro"/>
</dbReference>
<evidence type="ECO:0000256" key="15">
    <source>
        <dbReference type="ARBA" id="ARBA00030304"/>
    </source>
</evidence>
<comment type="function">
    <text evidence="13">Protein O-mannose kinase that specifically mediates phosphorylation at the 6-position of an O-mannose of the trisaccharide (N-acetylgalactosamine (GalNAc)-beta-1,3-N-acetylglucosamine (GlcNAc)-beta-1,4-mannose) to generate phosphorylated O-mannosyl trisaccharide (N-acetylgalactosamine-beta-1,3-N-acetylglucosamine-beta-1,4-(phosphate-6-)mannose). Phosphorylated O-mannosyl trisaccharide is a carbohydrate structure present in alpha-dystroglycan (DAG1), which is required for binding laminin G-like domain-containing extracellular proteins with high affinity. Only shows kinase activity when the GalNAc-beta-3-GlcNAc-beta-terminus is linked to the 4-position of O-mannose, suggesting that this disaccharide serves as the substrate recognition motif.</text>
</comment>
<dbReference type="InterPro" id="IPR039318">
    <property type="entry name" value="POMK"/>
</dbReference>
<dbReference type="InParanoid" id="C3ZCU5"/>
<evidence type="ECO:0000256" key="5">
    <source>
        <dbReference type="ARBA" id="ARBA00022692"/>
    </source>
</evidence>
<reference evidence="19" key="1">
    <citation type="journal article" date="2008" name="Nature">
        <title>The amphioxus genome and the evolution of the chordate karyotype.</title>
        <authorList>
            <consortium name="US DOE Joint Genome Institute (JGI-PGF)"/>
            <person name="Putnam N.H."/>
            <person name="Butts T."/>
            <person name="Ferrier D.E.K."/>
            <person name="Furlong R.F."/>
            <person name="Hellsten U."/>
            <person name="Kawashima T."/>
            <person name="Robinson-Rechavi M."/>
            <person name="Shoguchi E."/>
            <person name="Terry A."/>
            <person name="Yu J.-K."/>
            <person name="Benito-Gutierrez E.L."/>
            <person name="Dubchak I."/>
            <person name="Garcia-Fernandez J."/>
            <person name="Gibson-Brown J.J."/>
            <person name="Grigoriev I.V."/>
            <person name="Horton A.C."/>
            <person name="de Jong P.J."/>
            <person name="Jurka J."/>
            <person name="Kapitonov V.V."/>
            <person name="Kohara Y."/>
            <person name="Kuroki Y."/>
            <person name="Lindquist E."/>
            <person name="Lucas S."/>
            <person name="Osoegawa K."/>
            <person name="Pennacchio L.A."/>
            <person name="Salamov A.A."/>
            <person name="Satou Y."/>
            <person name="Sauka-Spengler T."/>
            <person name="Schmutz J."/>
            <person name="Shin-I T."/>
            <person name="Toyoda A."/>
            <person name="Bronner-Fraser M."/>
            <person name="Fujiyama A."/>
            <person name="Holland L.Z."/>
            <person name="Holland P.W.H."/>
            <person name="Satoh N."/>
            <person name="Rokhsar D.S."/>
        </authorList>
    </citation>
    <scope>NUCLEOTIDE SEQUENCE [LARGE SCALE GENOMIC DNA]</scope>
    <source>
        <strain evidence="19">S238N-H82</strain>
        <tissue evidence="19">Testes</tissue>
    </source>
</reference>
<evidence type="ECO:0000256" key="16">
    <source>
        <dbReference type="ARBA" id="ARBA00030430"/>
    </source>
</evidence>
<dbReference type="GO" id="GO:0019200">
    <property type="term" value="F:carbohydrate kinase activity"/>
    <property type="evidence" value="ECO:0007669"/>
    <property type="project" value="InterPro"/>
</dbReference>
<evidence type="ECO:0000256" key="17">
    <source>
        <dbReference type="SAM" id="SignalP"/>
    </source>
</evidence>
<keyword evidence="11" id="KW-1133">Transmembrane helix</keyword>
<accession>C3ZCU5</accession>
<evidence type="ECO:0000256" key="11">
    <source>
        <dbReference type="ARBA" id="ARBA00022989"/>
    </source>
</evidence>
<dbReference type="InterPro" id="IPR022049">
    <property type="entry name" value="FAM69_kinase_dom"/>
</dbReference>
<dbReference type="Gene3D" id="1.10.510.10">
    <property type="entry name" value="Transferase(Phosphotransferase) domain 1"/>
    <property type="match status" value="1"/>
</dbReference>
<organism>
    <name type="scientific">Branchiostoma floridae</name>
    <name type="common">Florida lancelet</name>
    <name type="synonym">Amphioxus</name>
    <dbReference type="NCBI Taxonomy" id="7739"/>
    <lineage>
        <taxon>Eukaryota</taxon>
        <taxon>Metazoa</taxon>
        <taxon>Chordata</taxon>
        <taxon>Cephalochordata</taxon>
        <taxon>Leptocardii</taxon>
        <taxon>Amphioxiformes</taxon>
        <taxon>Branchiostomatidae</taxon>
        <taxon>Branchiostoma</taxon>
    </lineage>
</organism>
<dbReference type="Pfam" id="PF12260">
    <property type="entry name" value="PIP49_C"/>
    <property type="match status" value="1"/>
</dbReference>
<name>C3ZCU5_BRAFL</name>
<dbReference type="GO" id="GO:0005789">
    <property type="term" value="C:endoplasmic reticulum membrane"/>
    <property type="evidence" value="ECO:0007669"/>
    <property type="project" value="UniProtKB-SubCell"/>
</dbReference>
<evidence type="ECO:0000259" key="18">
    <source>
        <dbReference type="Pfam" id="PF12260"/>
    </source>
</evidence>
<dbReference type="InterPro" id="IPR011009">
    <property type="entry name" value="Kinase-like_dom_sf"/>
</dbReference>
<evidence type="ECO:0000256" key="6">
    <source>
        <dbReference type="ARBA" id="ARBA00022741"/>
    </source>
</evidence>
<dbReference type="GO" id="GO:0005524">
    <property type="term" value="F:ATP binding"/>
    <property type="evidence" value="ECO:0007669"/>
    <property type="project" value="UniProtKB-KW"/>
</dbReference>
<dbReference type="EC" id="2.7.1.183" evidence="2"/>
<dbReference type="AlphaFoldDB" id="C3ZCU5"/>
<keyword evidence="4" id="KW-0808">Transferase</keyword>
<evidence type="ECO:0000313" key="19">
    <source>
        <dbReference type="EMBL" id="EEN49598.1"/>
    </source>
</evidence>
<evidence type="ECO:0000256" key="4">
    <source>
        <dbReference type="ARBA" id="ARBA00022679"/>
    </source>
</evidence>
<evidence type="ECO:0000256" key="2">
    <source>
        <dbReference type="ARBA" id="ARBA00011932"/>
    </source>
</evidence>
<evidence type="ECO:0000256" key="13">
    <source>
        <dbReference type="ARBA" id="ARBA00025665"/>
    </source>
</evidence>
<evidence type="ECO:0000256" key="14">
    <source>
        <dbReference type="ARBA" id="ARBA00029343"/>
    </source>
</evidence>
<keyword evidence="5" id="KW-0812">Transmembrane</keyword>
<keyword evidence="6" id="KW-0547">Nucleotide-binding</keyword>
<evidence type="ECO:0000256" key="3">
    <source>
        <dbReference type="ARBA" id="ARBA00015906"/>
    </source>
</evidence>
<feature type="domain" description="FAM69 protein-kinase" evidence="18">
    <location>
        <begin position="150"/>
        <end position="251"/>
    </location>
</feature>
<feature type="signal peptide" evidence="17">
    <location>
        <begin position="1"/>
        <end position="24"/>
    </location>
</feature>
<protein>
    <recommendedName>
        <fullName evidence="3">Protein O-mannose kinase</fullName>
        <ecNumber evidence="2">2.7.1.183</ecNumber>
    </recommendedName>
    <alternativeName>
        <fullName evidence="16">Protein kinase-like protein SgK196</fullName>
    </alternativeName>
    <alternativeName>
        <fullName evidence="15">Sugen kinase 196</fullName>
    </alternativeName>
</protein>
<comment type="catalytic activity">
    <reaction evidence="14">
        <text>3-O-[beta-D-GalNAc-(1-&gt;3)-beta-D-GlcNAc-(1-&gt;4)-alpha-D-Man]-L-Thr-[protein] + ATP = 3-O-[beta-D-GalNAc-(1-&gt;3)-beta-D-GlcNAc-(1-&gt;4)-(O-6-P-alpha-D-Man)]-Thr-[protein] + ADP + H(+)</text>
        <dbReference type="Rhea" id="RHEA:52616"/>
        <dbReference type="Rhea" id="RHEA-COMP:13308"/>
        <dbReference type="Rhea" id="RHEA-COMP:13309"/>
        <dbReference type="ChEBI" id="CHEBI:15378"/>
        <dbReference type="ChEBI" id="CHEBI:30616"/>
        <dbReference type="ChEBI" id="CHEBI:136709"/>
        <dbReference type="ChEBI" id="CHEBI:136710"/>
        <dbReference type="ChEBI" id="CHEBI:456216"/>
        <dbReference type="EC" id="2.7.1.183"/>
    </reaction>
</comment>
<dbReference type="FunCoup" id="C3ZCU5">
    <property type="interactions" value="90"/>
</dbReference>
<dbReference type="SUPFAM" id="SSF56112">
    <property type="entry name" value="Protein kinase-like (PK-like)"/>
    <property type="match status" value="1"/>
</dbReference>
<keyword evidence="8" id="KW-0256">Endoplasmic reticulum</keyword>
<evidence type="ECO:0000256" key="1">
    <source>
        <dbReference type="ARBA" id="ARBA00004648"/>
    </source>
</evidence>
<evidence type="ECO:0000256" key="7">
    <source>
        <dbReference type="ARBA" id="ARBA00022777"/>
    </source>
</evidence>
<comment type="subcellular location">
    <subcellularLocation>
        <location evidence="1">Endoplasmic reticulum membrane</location>
        <topology evidence="1">Single-pass type II membrane protein</topology>
    </subcellularLocation>
</comment>
<gene>
    <name evidence="19" type="ORF">BRAFLDRAFT_88160</name>
</gene>
<feature type="chain" id="PRO_5002936653" description="Protein O-mannose kinase" evidence="17">
    <location>
        <begin position="25"/>
        <end position="359"/>
    </location>
</feature>
<dbReference type="EMBL" id="GG666610">
    <property type="protein sequence ID" value="EEN49598.1"/>
    <property type="molecule type" value="Genomic_DNA"/>
</dbReference>
<dbReference type="PANTHER" id="PTHR22618:SF2">
    <property type="entry name" value="PROTEIN O-MANNOSE KINASE"/>
    <property type="match status" value="1"/>
</dbReference>
<sequence>MHPVSARHVVILSLILLLLHLLHNLRIWLVPHANHQSGLLHVEKDDIWGLNFQGTAIPDVVDEVEEWQGVDKLGEWGLCPPGSFRLATMETCTPWLGCKEISDDVTVQTKIAQGAVKKIYKATWRGHTLAYSNLSNTAYLQDFLHGVEMLWNMQQTSHIVQLVGSCNTTLLTEYYRLGSAFHIKAILDRTSSDVRTRFNVAMSYIEAIHFLHNSPVGTRVMCDSYNLLHALSQFLVTEDLRLVLNDLDDIPEVNPEENVFVKCKRKHIKSPFNAPEQRWPFENEPFEDSRMPPYDEKIDIWKIPLVVRHLLGKVNGSDVVSSHLFQVHQRCRKRDPKQRPSATVVLKEYKRIRNMLFPE</sequence>
<evidence type="ECO:0000256" key="12">
    <source>
        <dbReference type="ARBA" id="ARBA00023136"/>
    </source>
</evidence>
<keyword evidence="7" id="KW-0418">Kinase</keyword>
<keyword evidence="12" id="KW-0472">Membrane</keyword>
<evidence type="ECO:0000256" key="10">
    <source>
        <dbReference type="ARBA" id="ARBA00022968"/>
    </source>
</evidence>
<evidence type="ECO:0000256" key="9">
    <source>
        <dbReference type="ARBA" id="ARBA00022840"/>
    </source>
</evidence>